<evidence type="ECO:0000313" key="2">
    <source>
        <dbReference type="EMBL" id="TFK37230.1"/>
    </source>
</evidence>
<accession>A0A5C3LW55</accession>
<reference evidence="2 3" key="1">
    <citation type="journal article" date="2019" name="Nat. Ecol. Evol.">
        <title>Megaphylogeny resolves global patterns of mushroom evolution.</title>
        <authorList>
            <person name="Varga T."/>
            <person name="Krizsan K."/>
            <person name="Foldi C."/>
            <person name="Dima B."/>
            <person name="Sanchez-Garcia M."/>
            <person name="Sanchez-Ramirez S."/>
            <person name="Szollosi G.J."/>
            <person name="Szarkandi J.G."/>
            <person name="Papp V."/>
            <person name="Albert L."/>
            <person name="Andreopoulos W."/>
            <person name="Angelini C."/>
            <person name="Antonin V."/>
            <person name="Barry K.W."/>
            <person name="Bougher N.L."/>
            <person name="Buchanan P."/>
            <person name="Buyck B."/>
            <person name="Bense V."/>
            <person name="Catcheside P."/>
            <person name="Chovatia M."/>
            <person name="Cooper J."/>
            <person name="Damon W."/>
            <person name="Desjardin D."/>
            <person name="Finy P."/>
            <person name="Geml J."/>
            <person name="Haridas S."/>
            <person name="Hughes K."/>
            <person name="Justo A."/>
            <person name="Karasinski D."/>
            <person name="Kautmanova I."/>
            <person name="Kiss B."/>
            <person name="Kocsube S."/>
            <person name="Kotiranta H."/>
            <person name="LaButti K.M."/>
            <person name="Lechner B.E."/>
            <person name="Liimatainen K."/>
            <person name="Lipzen A."/>
            <person name="Lukacs Z."/>
            <person name="Mihaltcheva S."/>
            <person name="Morgado L.N."/>
            <person name="Niskanen T."/>
            <person name="Noordeloos M.E."/>
            <person name="Ohm R.A."/>
            <person name="Ortiz-Santana B."/>
            <person name="Ovrebo C."/>
            <person name="Racz N."/>
            <person name="Riley R."/>
            <person name="Savchenko A."/>
            <person name="Shiryaev A."/>
            <person name="Soop K."/>
            <person name="Spirin V."/>
            <person name="Szebenyi C."/>
            <person name="Tomsovsky M."/>
            <person name="Tulloss R.E."/>
            <person name="Uehling J."/>
            <person name="Grigoriev I.V."/>
            <person name="Vagvolgyi C."/>
            <person name="Papp T."/>
            <person name="Martin F.M."/>
            <person name="Miettinen O."/>
            <person name="Hibbett D.S."/>
            <person name="Nagy L.G."/>
        </authorList>
    </citation>
    <scope>NUCLEOTIDE SEQUENCE [LARGE SCALE GENOMIC DNA]</scope>
    <source>
        <strain evidence="2 3">CBS 166.37</strain>
    </source>
</reference>
<sequence length="522" mass="58420">MAQSSLVERPSSFSGHLSHSQRDNVDDVFGPRAPPSRSSIPSEWWDGNGNCVSSDATEDNPPLAPNLNQQDPILPSWNLELAAVLGLDEPQVTPFLRRKLNSQIQDNAGMYPPGLGSFIRLNSEVSDRSDSSEENNALLPAVSTSRFQEELTEASYVQGDKNSYNNNHGNAEPNRNPFRNHQEDNPVTPLPSNVQNNATLEAESLVNFLNYILRCLNNPTQVREVFHEHIEPFTRMICILEQQCAYLGPTGFMERLTSQDDVFLRLWDSHIVFMKPWIEIVAAPIPLVNPNIVDWQVIQNMTRSLRVRAQTLCKTVTVPVDFTRYFEFWEQHYQLLEHYHDSVIRCIKDFAPNTTNSTQASSARPNVAYRSRQAANLGRDVINSSQSFSPGSEYSNDSSLQGTHAEYSGKPVEKGNYKGKEKEQNLSDTSSRTFREPLVSTYNDPAVASTSGSSLRPEDVVKEPESSNNAEVVDIFSYEQTYDALLPEDPMYDAFGGEPNWNLPIIGEGACVPIVQGSLPHP</sequence>
<evidence type="ECO:0000256" key="1">
    <source>
        <dbReference type="SAM" id="MobiDB-lite"/>
    </source>
</evidence>
<gene>
    <name evidence="2" type="ORF">BDQ12DRAFT_685532</name>
</gene>
<feature type="compositionally biased region" description="Basic and acidic residues" evidence="1">
    <location>
        <begin position="456"/>
        <end position="465"/>
    </location>
</feature>
<name>A0A5C3LW55_9AGAR</name>
<dbReference type="AlphaFoldDB" id="A0A5C3LW55"/>
<feature type="compositionally biased region" description="Polar residues" evidence="1">
    <location>
        <begin position="1"/>
        <end position="18"/>
    </location>
</feature>
<protein>
    <submittedName>
        <fullName evidence="2">Uncharacterized protein</fullName>
    </submittedName>
</protein>
<organism evidence="2 3">
    <name type="scientific">Crucibulum laeve</name>
    <dbReference type="NCBI Taxonomy" id="68775"/>
    <lineage>
        <taxon>Eukaryota</taxon>
        <taxon>Fungi</taxon>
        <taxon>Dikarya</taxon>
        <taxon>Basidiomycota</taxon>
        <taxon>Agaricomycotina</taxon>
        <taxon>Agaricomycetes</taxon>
        <taxon>Agaricomycetidae</taxon>
        <taxon>Agaricales</taxon>
        <taxon>Agaricineae</taxon>
        <taxon>Nidulariaceae</taxon>
        <taxon>Crucibulum</taxon>
    </lineage>
</organism>
<feature type="compositionally biased region" description="Basic and acidic residues" evidence="1">
    <location>
        <begin position="411"/>
        <end position="425"/>
    </location>
</feature>
<feature type="region of interest" description="Disordered" evidence="1">
    <location>
        <begin position="381"/>
        <end position="467"/>
    </location>
</feature>
<feature type="region of interest" description="Disordered" evidence="1">
    <location>
        <begin position="1"/>
        <end position="63"/>
    </location>
</feature>
<dbReference type="Proteomes" id="UP000308652">
    <property type="component" value="Unassembled WGS sequence"/>
</dbReference>
<feature type="compositionally biased region" description="Polar residues" evidence="1">
    <location>
        <begin position="440"/>
        <end position="454"/>
    </location>
</feature>
<proteinExistence type="predicted"/>
<keyword evidence="3" id="KW-1185">Reference proteome</keyword>
<evidence type="ECO:0000313" key="3">
    <source>
        <dbReference type="Proteomes" id="UP000308652"/>
    </source>
</evidence>
<dbReference type="EMBL" id="ML213609">
    <property type="protein sequence ID" value="TFK37230.1"/>
    <property type="molecule type" value="Genomic_DNA"/>
</dbReference>
<feature type="compositionally biased region" description="Polar residues" evidence="1">
    <location>
        <begin position="382"/>
        <end position="402"/>
    </location>
</feature>
<feature type="region of interest" description="Disordered" evidence="1">
    <location>
        <begin position="159"/>
        <end position="179"/>
    </location>
</feature>
<feature type="compositionally biased region" description="Polar residues" evidence="1">
    <location>
        <begin position="160"/>
        <end position="169"/>
    </location>
</feature>